<keyword evidence="3" id="KW-1185">Reference proteome</keyword>
<accession>A0ABT3FWB2</accession>
<evidence type="ECO:0000256" key="1">
    <source>
        <dbReference type="SAM" id="MobiDB-lite"/>
    </source>
</evidence>
<dbReference type="Proteomes" id="UP001207930">
    <property type="component" value="Unassembled WGS sequence"/>
</dbReference>
<reference evidence="2 3" key="1">
    <citation type="submission" date="2022-10" db="EMBL/GenBank/DDBJ databases">
        <title>Luteolibacter flavescens strain MCCC 1K03193, whole genome shotgun sequencing project.</title>
        <authorList>
            <person name="Zhao G."/>
            <person name="Shen L."/>
        </authorList>
    </citation>
    <scope>NUCLEOTIDE SEQUENCE [LARGE SCALE GENOMIC DNA]</scope>
    <source>
        <strain evidence="2 3">MCCC 1K03193</strain>
    </source>
</reference>
<dbReference type="RefSeq" id="WP_264503832.1">
    <property type="nucleotide sequence ID" value="NZ_JAPDDS010000030.1"/>
</dbReference>
<comment type="caution">
    <text evidence="2">The sequence shown here is derived from an EMBL/GenBank/DDBJ whole genome shotgun (WGS) entry which is preliminary data.</text>
</comment>
<evidence type="ECO:0000313" key="3">
    <source>
        <dbReference type="Proteomes" id="UP001207930"/>
    </source>
</evidence>
<proteinExistence type="predicted"/>
<organism evidence="2 3">
    <name type="scientific">Luteolibacter flavescens</name>
    <dbReference type="NCBI Taxonomy" id="1859460"/>
    <lineage>
        <taxon>Bacteria</taxon>
        <taxon>Pseudomonadati</taxon>
        <taxon>Verrucomicrobiota</taxon>
        <taxon>Verrucomicrobiia</taxon>
        <taxon>Verrucomicrobiales</taxon>
        <taxon>Verrucomicrobiaceae</taxon>
        <taxon>Luteolibacter</taxon>
    </lineage>
</organism>
<dbReference type="EMBL" id="JAPDDS010000030">
    <property type="protein sequence ID" value="MCW1887876.1"/>
    <property type="molecule type" value="Genomic_DNA"/>
</dbReference>
<feature type="region of interest" description="Disordered" evidence="1">
    <location>
        <begin position="1"/>
        <end position="22"/>
    </location>
</feature>
<feature type="compositionally biased region" description="Polar residues" evidence="1">
    <location>
        <begin position="60"/>
        <end position="69"/>
    </location>
</feature>
<protein>
    <submittedName>
        <fullName evidence="2">Uncharacterized protein</fullName>
    </submittedName>
</protein>
<gene>
    <name evidence="2" type="ORF">OKA04_24295</name>
</gene>
<sequence>MAQEFEESLPGREPEQNNLCPPGFGLGRLSRLSHADEFMPLLFTQHQSQGRSFKGHENDCSSNPIFEKN</sequence>
<feature type="region of interest" description="Disordered" evidence="1">
    <location>
        <begin position="48"/>
        <end position="69"/>
    </location>
</feature>
<name>A0ABT3FWB2_9BACT</name>
<evidence type="ECO:0000313" key="2">
    <source>
        <dbReference type="EMBL" id="MCW1887876.1"/>
    </source>
</evidence>